<feature type="region of interest" description="Disordered" evidence="6">
    <location>
        <begin position="1"/>
        <end position="35"/>
    </location>
</feature>
<feature type="transmembrane region" description="Helical" evidence="7">
    <location>
        <begin position="57"/>
        <end position="77"/>
    </location>
</feature>
<feature type="transmembrane region" description="Helical" evidence="7">
    <location>
        <begin position="393"/>
        <end position="415"/>
    </location>
</feature>
<dbReference type="PANTHER" id="PTHR16172:SF2">
    <property type="entry name" value="MAJOR FACILITATOR SUPERFAMILY DOMAIN-CONTAINING PROTEIN 6"/>
    <property type="match status" value="1"/>
</dbReference>
<feature type="transmembrane region" description="Helical" evidence="7">
    <location>
        <begin position="324"/>
        <end position="347"/>
    </location>
</feature>
<dbReference type="InterPro" id="IPR051717">
    <property type="entry name" value="MFS_MFSD6"/>
</dbReference>
<reference evidence="9" key="1">
    <citation type="submission" date="2025-08" db="UniProtKB">
        <authorList>
            <consortium name="Ensembl"/>
        </authorList>
    </citation>
    <scope>IDENTIFICATION</scope>
</reference>
<evidence type="ECO:0000256" key="4">
    <source>
        <dbReference type="ARBA" id="ARBA00022989"/>
    </source>
</evidence>
<feature type="transmembrane region" description="Helical" evidence="7">
    <location>
        <begin position="421"/>
        <end position="443"/>
    </location>
</feature>
<comment type="similarity">
    <text evidence="2">Belongs to the major facilitator superfamily. MFSD6 family.</text>
</comment>
<keyword evidence="10" id="KW-1185">Reference proteome</keyword>
<feature type="transmembrane region" description="Helical" evidence="7">
    <location>
        <begin position="282"/>
        <end position="304"/>
    </location>
</feature>
<evidence type="ECO:0000256" key="7">
    <source>
        <dbReference type="SAM" id="Phobius"/>
    </source>
</evidence>
<dbReference type="CDD" id="cd17335">
    <property type="entry name" value="MFS_MFSD6"/>
    <property type="match status" value="1"/>
</dbReference>
<comment type="subcellular location">
    <subcellularLocation>
        <location evidence="1">Membrane</location>
        <topology evidence="1">Multi-pass membrane protein</topology>
    </subcellularLocation>
</comment>
<keyword evidence="3 7" id="KW-0812">Transmembrane</keyword>
<name>A0A8C4R2Z5_EPTBU</name>
<dbReference type="GeneTree" id="ENSGT00530000063599"/>
<dbReference type="AlphaFoldDB" id="A0A8C4R2Z5"/>
<feature type="transmembrane region" description="Helical" evidence="7">
    <location>
        <begin position="89"/>
        <end position="108"/>
    </location>
</feature>
<dbReference type="SUPFAM" id="SSF103473">
    <property type="entry name" value="MFS general substrate transporter"/>
    <property type="match status" value="1"/>
</dbReference>
<dbReference type="PANTHER" id="PTHR16172">
    <property type="entry name" value="MAJOR FACILITATOR SUPERFAMILY DOMAIN-CONTAINING PROTEIN 6-LIKE"/>
    <property type="match status" value="1"/>
</dbReference>
<evidence type="ECO:0000313" key="10">
    <source>
        <dbReference type="Proteomes" id="UP000694388"/>
    </source>
</evidence>
<accession>A0A8C4R2Z5</accession>
<sequence>MENDKAPILPENTKQKRSDTSPSIEPTAVNSQPDDEAGCFERRCINFGCDDLTISKLYYFFYFGAYGSFFPLLPVYYKQLAMTPFHSGILMGIRYFIEFCSAPLWGLVADYSRRGKLLLLSGLLCWMTFNLAIGFLPPVPGTCLLPGVNQTKPENIVTNPEQQSLNDRRRRFAFHKITEQSEFFKTDSKNQLHRKVRDNLAQEHTDGIIPQTGIKNGVRTSIPPPKPFQVTFSNDAITSLFLLILLLVIFSEFLGTPALTIADAVTLMYLGESKKSYGQQRMWGSLGWATLMFTVSFMIDFTTIGQSGGSHVELPCKIADPSNYHVSFVAFAIMTGIAFIVATQFNFTEHCHVTDMMGERHQGVEPEQVKGEYKEQDLGQLVGLLCSIRYGSVLYITWFTGCCYGFLFTFLYWHLGDLNGTPALFGVCSLLLHLSEVATFFFSSHLFNLLGLQTNLTWLFTRAPYGLIYLSYLHSPSFMMAAAWTSCISILSDAVAPPRRNTIQGIIQGLHLGLGRGCGAILGGLLVHRFGAVNIFRAIGIASFITLVLFAFIQWLIRPEKNPGLYIYGFTDE</sequence>
<evidence type="ECO:0000313" key="9">
    <source>
        <dbReference type="Ensembl" id="ENSEBUP00000023580.1"/>
    </source>
</evidence>
<dbReference type="InterPro" id="IPR024989">
    <property type="entry name" value="MFS_assoc_dom"/>
</dbReference>
<dbReference type="OMA" id="HEPKEYV"/>
<protein>
    <submittedName>
        <fullName evidence="9">Major facilitator superfamily domain containing 6</fullName>
    </submittedName>
</protein>
<feature type="compositionally biased region" description="Polar residues" evidence="6">
    <location>
        <begin position="20"/>
        <end position="32"/>
    </location>
</feature>
<feature type="transmembrane region" description="Helical" evidence="7">
    <location>
        <begin position="535"/>
        <end position="557"/>
    </location>
</feature>
<organism evidence="9 10">
    <name type="scientific">Eptatretus burgeri</name>
    <name type="common">Inshore hagfish</name>
    <dbReference type="NCBI Taxonomy" id="7764"/>
    <lineage>
        <taxon>Eukaryota</taxon>
        <taxon>Metazoa</taxon>
        <taxon>Chordata</taxon>
        <taxon>Craniata</taxon>
        <taxon>Vertebrata</taxon>
        <taxon>Cyclostomata</taxon>
        <taxon>Myxini</taxon>
        <taxon>Myxiniformes</taxon>
        <taxon>Myxinidae</taxon>
        <taxon>Eptatretinae</taxon>
        <taxon>Eptatretus</taxon>
    </lineage>
</organism>
<proteinExistence type="inferred from homology"/>
<dbReference type="GO" id="GO:0042590">
    <property type="term" value="P:antigen processing and presentation of exogenous peptide antigen via MHC class I"/>
    <property type="evidence" value="ECO:0007669"/>
    <property type="project" value="TreeGrafter"/>
</dbReference>
<evidence type="ECO:0000256" key="5">
    <source>
        <dbReference type="ARBA" id="ARBA00023136"/>
    </source>
</evidence>
<feature type="domain" description="Major facilitator superfamily associated" evidence="8">
    <location>
        <begin position="55"/>
        <end position="538"/>
    </location>
</feature>
<dbReference type="GO" id="GO:0005886">
    <property type="term" value="C:plasma membrane"/>
    <property type="evidence" value="ECO:0007669"/>
    <property type="project" value="TreeGrafter"/>
</dbReference>
<keyword evidence="5 7" id="KW-0472">Membrane</keyword>
<evidence type="ECO:0000256" key="2">
    <source>
        <dbReference type="ARBA" id="ARBA00005241"/>
    </source>
</evidence>
<dbReference type="InterPro" id="IPR036259">
    <property type="entry name" value="MFS_trans_sf"/>
</dbReference>
<feature type="transmembrane region" description="Helical" evidence="7">
    <location>
        <begin position="509"/>
        <end position="529"/>
    </location>
</feature>
<dbReference type="Gene3D" id="1.20.1250.20">
    <property type="entry name" value="MFS general substrate transporter like domains"/>
    <property type="match status" value="3"/>
</dbReference>
<feature type="transmembrane region" description="Helical" evidence="7">
    <location>
        <begin position="240"/>
        <end position="270"/>
    </location>
</feature>
<evidence type="ECO:0000256" key="6">
    <source>
        <dbReference type="SAM" id="MobiDB-lite"/>
    </source>
</evidence>
<dbReference type="Ensembl" id="ENSEBUT00000024156.1">
    <property type="protein sequence ID" value="ENSEBUP00000023580.1"/>
    <property type="gene ID" value="ENSEBUG00000014529.1"/>
</dbReference>
<dbReference type="Pfam" id="PF12832">
    <property type="entry name" value="MFS_1_like"/>
    <property type="match status" value="1"/>
</dbReference>
<dbReference type="Proteomes" id="UP000694388">
    <property type="component" value="Unplaced"/>
</dbReference>
<feature type="transmembrane region" description="Helical" evidence="7">
    <location>
        <begin position="117"/>
        <end position="136"/>
    </location>
</feature>
<keyword evidence="4 7" id="KW-1133">Transmembrane helix</keyword>
<evidence type="ECO:0000259" key="8">
    <source>
        <dbReference type="Pfam" id="PF12832"/>
    </source>
</evidence>
<evidence type="ECO:0000256" key="1">
    <source>
        <dbReference type="ARBA" id="ARBA00004141"/>
    </source>
</evidence>
<reference evidence="9" key="2">
    <citation type="submission" date="2025-09" db="UniProtKB">
        <authorList>
            <consortium name="Ensembl"/>
        </authorList>
    </citation>
    <scope>IDENTIFICATION</scope>
</reference>
<evidence type="ECO:0000256" key="3">
    <source>
        <dbReference type="ARBA" id="ARBA00022692"/>
    </source>
</evidence>